<proteinExistence type="inferred from homology"/>
<feature type="binding site" evidence="4">
    <location>
        <position position="211"/>
    </location>
    <ligand>
        <name>[4Fe-4S] cluster</name>
        <dbReference type="ChEBI" id="CHEBI:49883"/>
    </ligand>
</feature>
<name>A0A9Q3UMJ6_9GAMM</name>
<keyword evidence="4" id="KW-0411">Iron-sulfur</keyword>
<feature type="binding site" evidence="4">
    <location>
        <position position="131"/>
    </location>
    <ligand>
        <name>[4Fe-4S] cluster</name>
        <dbReference type="ChEBI" id="CHEBI:49883"/>
    </ligand>
</feature>
<comment type="similarity">
    <text evidence="1 4">Belongs to the PAPS reductase family. CysH subfamily.</text>
</comment>
<sequence length="237" mass="27539">MGNAAELITRVGDNSAGLSRDAIDALNQAYRPLDFEARIRRVYQDFAPDKVMVTSSFAATSAYFLHIISSIRPQQKIHFIDTGYHFQQTLDYKEYLIERFKLDVIDLRADPRQHQITQDEQMWRTDPDLCCQVNKVQPLEDAKENYDLWISSLMGWQTEHRAGLEIFEERRGMIKFNPMIDVTREQRDAYIADHDLPFHPLVEEGYHSIGCSHCTWKGEGREGRWQGSSKTECGIHL</sequence>
<comment type="catalytic activity">
    <reaction evidence="4">
        <text>[thioredoxin]-disulfide + sulfite + AMP + 2 H(+) = adenosine 5'-phosphosulfate + [thioredoxin]-dithiol</text>
        <dbReference type="Rhea" id="RHEA:21976"/>
        <dbReference type="Rhea" id="RHEA-COMP:10698"/>
        <dbReference type="Rhea" id="RHEA-COMP:10700"/>
        <dbReference type="ChEBI" id="CHEBI:15378"/>
        <dbReference type="ChEBI" id="CHEBI:17359"/>
        <dbReference type="ChEBI" id="CHEBI:29950"/>
        <dbReference type="ChEBI" id="CHEBI:50058"/>
        <dbReference type="ChEBI" id="CHEBI:58243"/>
        <dbReference type="ChEBI" id="CHEBI:456215"/>
        <dbReference type="EC" id="1.8.4.10"/>
    </reaction>
</comment>
<comment type="cofactor">
    <cofactor evidence="4">
        <name>[4Fe-4S] cluster</name>
        <dbReference type="ChEBI" id="CHEBI:49883"/>
    </cofactor>
    <text evidence="4">Binds 1 [4Fe-4S] cluster per subunit.</text>
</comment>
<dbReference type="InterPro" id="IPR014729">
    <property type="entry name" value="Rossmann-like_a/b/a_fold"/>
</dbReference>
<dbReference type="GO" id="GO:0004604">
    <property type="term" value="F:phosphoadenylyl-sulfate reductase (thioredoxin) activity"/>
    <property type="evidence" value="ECO:0007669"/>
    <property type="project" value="UniProtKB-UniRule"/>
</dbReference>
<comment type="function">
    <text evidence="4">Catalyzes the formation of sulfite from adenosine 5'-phosphosulfate (APS) using thioredoxin as an electron donor.</text>
</comment>
<dbReference type="GO" id="GO:0051539">
    <property type="term" value="F:4 iron, 4 sulfur cluster binding"/>
    <property type="evidence" value="ECO:0007669"/>
    <property type="project" value="UniProtKB-UniRule"/>
</dbReference>
<evidence type="ECO:0000256" key="2">
    <source>
        <dbReference type="ARBA" id="ARBA00023002"/>
    </source>
</evidence>
<dbReference type="Proteomes" id="UP001108027">
    <property type="component" value="Unassembled WGS sequence"/>
</dbReference>
<dbReference type="EMBL" id="JAJGNA010000004">
    <property type="protein sequence ID" value="MCC4307984.1"/>
    <property type="molecule type" value="Genomic_DNA"/>
</dbReference>
<dbReference type="RefSeq" id="WP_204430927.1">
    <property type="nucleotide sequence ID" value="NZ_ARXL01000002.1"/>
</dbReference>
<keyword evidence="2 4" id="KW-0560">Oxidoreductase</keyword>
<evidence type="ECO:0000259" key="5">
    <source>
        <dbReference type="Pfam" id="PF01507"/>
    </source>
</evidence>
<dbReference type="Gene3D" id="3.40.50.620">
    <property type="entry name" value="HUPs"/>
    <property type="match status" value="1"/>
</dbReference>
<dbReference type="EC" id="1.8.4.10" evidence="4"/>
<dbReference type="NCBIfam" id="NF002537">
    <property type="entry name" value="PRK02090.1"/>
    <property type="match status" value="1"/>
</dbReference>
<gene>
    <name evidence="4" type="primary">cysH</name>
    <name evidence="6" type="ORF">LL252_05315</name>
</gene>
<evidence type="ECO:0000313" key="6">
    <source>
        <dbReference type="EMBL" id="MCC4307984.1"/>
    </source>
</evidence>
<dbReference type="GO" id="GO:0043866">
    <property type="term" value="F:adenylyl-sulfate reductase (thioredoxin) activity"/>
    <property type="evidence" value="ECO:0007669"/>
    <property type="project" value="UniProtKB-EC"/>
</dbReference>
<dbReference type="GO" id="GO:0019379">
    <property type="term" value="P:sulfate assimilation, phosphoadenylyl sulfate reduction by phosphoadenylyl-sulfate reductase (thioredoxin)"/>
    <property type="evidence" value="ECO:0007669"/>
    <property type="project" value="UniProtKB-UniRule"/>
</dbReference>
<dbReference type="PANTHER" id="PTHR46509">
    <property type="entry name" value="PHOSPHOADENOSINE PHOSPHOSULFATE REDUCTASE"/>
    <property type="match status" value="1"/>
</dbReference>
<feature type="binding site" evidence="4">
    <location>
        <position position="130"/>
    </location>
    <ligand>
        <name>[4Fe-4S] cluster</name>
        <dbReference type="ChEBI" id="CHEBI:49883"/>
    </ligand>
</feature>
<evidence type="ECO:0000256" key="3">
    <source>
        <dbReference type="ARBA" id="ARBA00024327"/>
    </source>
</evidence>
<dbReference type="InterPro" id="IPR002500">
    <property type="entry name" value="PAPS_reduct_dom"/>
</dbReference>
<dbReference type="GO" id="GO:0046872">
    <property type="term" value="F:metal ion binding"/>
    <property type="evidence" value="ECO:0007669"/>
    <property type="project" value="UniProtKB-KW"/>
</dbReference>
<keyword evidence="4" id="KW-0479">Metal-binding</keyword>
<dbReference type="InterPro" id="IPR004511">
    <property type="entry name" value="PAPS/APS_Rdtase"/>
</dbReference>
<dbReference type="Pfam" id="PF01507">
    <property type="entry name" value="PAPS_reduct"/>
    <property type="match status" value="1"/>
</dbReference>
<feature type="binding site" evidence="4">
    <location>
        <position position="214"/>
    </location>
    <ligand>
        <name>[4Fe-4S] cluster</name>
        <dbReference type="ChEBI" id="CHEBI:49883"/>
    </ligand>
</feature>
<evidence type="ECO:0000256" key="4">
    <source>
        <dbReference type="HAMAP-Rule" id="MF_00063"/>
    </source>
</evidence>
<keyword evidence="7" id="KW-1185">Reference proteome</keyword>
<dbReference type="PANTHER" id="PTHR46509:SF1">
    <property type="entry name" value="PHOSPHOADENOSINE PHOSPHOSULFATE REDUCTASE"/>
    <property type="match status" value="1"/>
</dbReference>
<reference evidence="6" key="1">
    <citation type="submission" date="2021-10" db="EMBL/GenBank/DDBJ databases">
        <title>The diversity and Nitrogen Metabolism of Culturable Nitrate-Utilizing Bacteria Within the Oxygen Minimum Zone of the Changjiang (Yangtze River)Estuary.</title>
        <authorList>
            <person name="Zhang D."/>
            <person name="Zheng J."/>
            <person name="Liu S."/>
            <person name="He W."/>
        </authorList>
    </citation>
    <scope>NUCLEOTIDE SEQUENCE</scope>
    <source>
        <strain evidence="6">FXH-223</strain>
    </source>
</reference>
<feature type="active site" description="Nucleophile; cysteine thiosulfonate intermediate" evidence="4">
    <location>
        <position position="233"/>
    </location>
</feature>
<evidence type="ECO:0000256" key="1">
    <source>
        <dbReference type="ARBA" id="ARBA00009732"/>
    </source>
</evidence>
<feature type="domain" description="Phosphoadenosine phosphosulphate reductase" evidence="5">
    <location>
        <begin position="51"/>
        <end position="215"/>
    </location>
</feature>
<dbReference type="SUPFAM" id="SSF52402">
    <property type="entry name" value="Adenine nucleotide alpha hydrolases-like"/>
    <property type="match status" value="1"/>
</dbReference>
<dbReference type="AlphaFoldDB" id="A0A9Q3UMJ6"/>
<dbReference type="GO" id="GO:0005737">
    <property type="term" value="C:cytoplasm"/>
    <property type="evidence" value="ECO:0007669"/>
    <property type="project" value="UniProtKB-SubCell"/>
</dbReference>
<keyword evidence="4" id="KW-0408">Iron</keyword>
<comment type="subcellular location">
    <subcellularLocation>
        <location evidence="4">Cytoplasm</location>
    </subcellularLocation>
</comment>
<protein>
    <recommendedName>
        <fullName evidence="4">Adenosine 5'-phosphosulfate reductase</fullName>
        <shortName evidence="4">APS reductase</shortName>
        <ecNumber evidence="4">1.8.4.10</ecNumber>
    </recommendedName>
    <alternativeName>
        <fullName evidence="4">5'-adenylylsulfate reductase</fullName>
    </alternativeName>
    <alternativeName>
        <fullName evidence="4">Thioredoxin-dependent 5'-adenylylsulfate reductase</fullName>
    </alternativeName>
</protein>
<dbReference type="HAMAP" id="MF_00063">
    <property type="entry name" value="CysH"/>
    <property type="match status" value="1"/>
</dbReference>
<organism evidence="6 7">
    <name type="scientific">Alloalcanivorax marinus</name>
    <dbReference type="NCBI Taxonomy" id="1177169"/>
    <lineage>
        <taxon>Bacteria</taxon>
        <taxon>Pseudomonadati</taxon>
        <taxon>Pseudomonadota</taxon>
        <taxon>Gammaproteobacteria</taxon>
        <taxon>Oceanospirillales</taxon>
        <taxon>Alcanivoracaceae</taxon>
        <taxon>Alloalcanivorax</taxon>
    </lineage>
</organism>
<accession>A0A9Q3UMJ6</accession>
<comment type="caution">
    <text evidence="6">The sequence shown here is derived from an EMBL/GenBank/DDBJ whole genome shotgun (WGS) entry which is preliminary data.</text>
</comment>
<comment type="pathway">
    <text evidence="3 4">Sulfur metabolism; hydrogen sulfide biosynthesis; sulfite from sulfate.</text>
</comment>
<evidence type="ECO:0000313" key="7">
    <source>
        <dbReference type="Proteomes" id="UP001108027"/>
    </source>
</evidence>
<keyword evidence="4" id="KW-0963">Cytoplasm</keyword>
<dbReference type="PIRSF" id="PIRSF000857">
    <property type="entry name" value="PAPS_reductase"/>
    <property type="match status" value="1"/>
</dbReference>
<dbReference type="GO" id="GO:0070814">
    <property type="term" value="P:hydrogen sulfide biosynthetic process"/>
    <property type="evidence" value="ECO:0007669"/>
    <property type="project" value="UniProtKB-UniRule"/>
</dbReference>